<name>A0A8S5U8Z5_9CAUD</name>
<sequence>MSEYCNSRLSERFKNKIPQFLTHLNVWNEDTMHDCAATPRAYHKALKQQQKKHAVCVICGKVFDKGKYQKIRTTCSRSCGCKLGAIHRNEKMSKRRAENAKYKNQETQ</sequence>
<evidence type="ECO:0000313" key="1">
    <source>
        <dbReference type="EMBL" id="DAF90943.1"/>
    </source>
</evidence>
<dbReference type="EMBL" id="BK016040">
    <property type="protein sequence ID" value="DAF90943.1"/>
    <property type="molecule type" value="Genomic_DNA"/>
</dbReference>
<accession>A0A8S5U8Z5</accession>
<protein>
    <submittedName>
        <fullName evidence="1">Uncharacterized protein</fullName>
    </submittedName>
</protein>
<organism evidence="1">
    <name type="scientific">Podoviridae sp. ctrJu12</name>
    <dbReference type="NCBI Taxonomy" id="2825278"/>
    <lineage>
        <taxon>Viruses</taxon>
        <taxon>Duplodnaviria</taxon>
        <taxon>Heunggongvirae</taxon>
        <taxon>Uroviricota</taxon>
        <taxon>Caudoviricetes</taxon>
    </lineage>
</organism>
<reference evidence="1" key="1">
    <citation type="journal article" date="2021" name="Proc. Natl. Acad. Sci. U.S.A.">
        <title>A Catalog of Tens of Thousands of Viruses from Human Metagenomes Reveals Hidden Associations with Chronic Diseases.</title>
        <authorList>
            <person name="Tisza M.J."/>
            <person name="Buck C.B."/>
        </authorList>
    </citation>
    <scope>NUCLEOTIDE SEQUENCE</scope>
    <source>
        <strain evidence="1">CtrJu12</strain>
    </source>
</reference>
<proteinExistence type="predicted"/>